<reference evidence="3" key="1">
    <citation type="submission" date="2016-06" db="UniProtKB">
        <authorList>
            <consortium name="WormBaseParasite"/>
        </authorList>
    </citation>
    <scope>IDENTIFICATION</scope>
</reference>
<accession>A0A183IRP7</accession>
<reference evidence="1 2" key="2">
    <citation type="submission" date="2018-11" db="EMBL/GenBank/DDBJ databases">
        <authorList>
            <consortium name="Pathogen Informatics"/>
        </authorList>
    </citation>
    <scope>NUCLEOTIDE SEQUENCE [LARGE SCALE GENOMIC DNA]</scope>
</reference>
<evidence type="ECO:0000313" key="3">
    <source>
        <dbReference type="WBParaSite" id="SBAD_0000653801-mRNA-1"/>
    </source>
</evidence>
<gene>
    <name evidence="1" type="ORF">SBAD_LOCUS6294</name>
</gene>
<organism evidence="3">
    <name type="scientific">Soboliphyme baturini</name>
    <dbReference type="NCBI Taxonomy" id="241478"/>
    <lineage>
        <taxon>Eukaryota</taxon>
        <taxon>Metazoa</taxon>
        <taxon>Ecdysozoa</taxon>
        <taxon>Nematoda</taxon>
        <taxon>Enoplea</taxon>
        <taxon>Dorylaimia</taxon>
        <taxon>Dioctophymatida</taxon>
        <taxon>Dioctophymatoidea</taxon>
        <taxon>Soboliphymatidae</taxon>
        <taxon>Soboliphyme</taxon>
    </lineage>
</organism>
<evidence type="ECO:0000313" key="1">
    <source>
        <dbReference type="EMBL" id="VDP09692.1"/>
    </source>
</evidence>
<dbReference type="AlphaFoldDB" id="A0A183IRP7"/>
<evidence type="ECO:0000313" key="2">
    <source>
        <dbReference type="Proteomes" id="UP000270296"/>
    </source>
</evidence>
<name>A0A183IRP7_9BILA</name>
<dbReference type="Proteomes" id="UP000270296">
    <property type="component" value="Unassembled WGS sequence"/>
</dbReference>
<proteinExistence type="predicted"/>
<sequence length="66" mass="7560">MTTYSFPIRVVHVIDGLWVCERKNGAANRYDRPTERCNSWCFVHRSVGRSVGQETQSTVNDSGTKR</sequence>
<protein>
    <submittedName>
        <fullName evidence="3">NUDIX hydrolase</fullName>
    </submittedName>
</protein>
<dbReference type="EMBL" id="UZAM01009632">
    <property type="protein sequence ID" value="VDP09692.1"/>
    <property type="molecule type" value="Genomic_DNA"/>
</dbReference>
<dbReference type="WBParaSite" id="SBAD_0000653801-mRNA-1">
    <property type="protein sequence ID" value="SBAD_0000653801-mRNA-1"/>
    <property type="gene ID" value="SBAD_0000653801"/>
</dbReference>
<keyword evidence="2" id="KW-1185">Reference proteome</keyword>